<dbReference type="PROSITE" id="PS00018">
    <property type="entry name" value="EF_HAND_1"/>
    <property type="match status" value="1"/>
</dbReference>
<feature type="domain" description="EF-hand" evidence="2">
    <location>
        <begin position="23"/>
        <end position="58"/>
    </location>
</feature>
<dbReference type="SUPFAM" id="SSF47473">
    <property type="entry name" value="EF-hand"/>
    <property type="match status" value="1"/>
</dbReference>
<evidence type="ECO:0000256" key="1">
    <source>
        <dbReference type="ARBA" id="ARBA00022837"/>
    </source>
</evidence>
<dbReference type="InterPro" id="IPR011992">
    <property type="entry name" value="EF-hand-dom_pair"/>
</dbReference>
<sequence length="156" mass="17196">MYIGLLKLYDLVNQKLPYHVRVPSIDEVNLLLDKYDVNGNRRLEFPEFLETCKGLIGTRKNWRDSLFLKIGVAVAMKALVGPGWWGPGRAGKDRGAATCQDRSSRRSRNELLSGDGFPYMAGLIKAGVSQLGITQIQGVPVGAITFMIESAAKQLT</sequence>
<protein>
    <recommendedName>
        <fullName evidence="2">EF-hand domain-containing protein</fullName>
    </recommendedName>
</protein>
<dbReference type="PROSITE" id="PS50222">
    <property type="entry name" value="EF_HAND_2"/>
    <property type="match status" value="1"/>
</dbReference>
<keyword evidence="1" id="KW-0106">Calcium</keyword>
<proteinExistence type="predicted"/>
<evidence type="ECO:0000313" key="3">
    <source>
        <dbReference type="EMBL" id="PNH02904.1"/>
    </source>
</evidence>
<reference evidence="3 4" key="1">
    <citation type="journal article" date="2017" name="Mol. Biol. Evol.">
        <title>The 4-celled Tetrabaena socialis nuclear genome reveals the essential components for genetic control of cell number at the origin of multicellularity in the volvocine lineage.</title>
        <authorList>
            <person name="Featherston J."/>
            <person name="Arakaki Y."/>
            <person name="Hanschen E.R."/>
            <person name="Ferris P.J."/>
            <person name="Michod R.E."/>
            <person name="Olson B.J.S.C."/>
            <person name="Nozaki H."/>
            <person name="Durand P.M."/>
        </authorList>
    </citation>
    <scope>NUCLEOTIDE SEQUENCE [LARGE SCALE GENOMIC DNA]</scope>
    <source>
        <strain evidence="3 4">NIES-571</strain>
    </source>
</reference>
<dbReference type="InterPro" id="IPR002048">
    <property type="entry name" value="EF_hand_dom"/>
</dbReference>
<dbReference type="Proteomes" id="UP000236333">
    <property type="component" value="Unassembled WGS sequence"/>
</dbReference>
<comment type="caution">
    <text evidence="3">The sequence shown here is derived from an EMBL/GenBank/DDBJ whole genome shotgun (WGS) entry which is preliminary data.</text>
</comment>
<dbReference type="InterPro" id="IPR018247">
    <property type="entry name" value="EF_Hand_1_Ca_BS"/>
</dbReference>
<dbReference type="AlphaFoldDB" id="A0A2J7ZRK1"/>
<dbReference type="EMBL" id="PGGS01000578">
    <property type="protein sequence ID" value="PNH02904.1"/>
    <property type="molecule type" value="Genomic_DNA"/>
</dbReference>
<dbReference type="OrthoDB" id="47513at2759"/>
<gene>
    <name evidence="3" type="ORF">TSOC_011077</name>
</gene>
<evidence type="ECO:0000259" key="2">
    <source>
        <dbReference type="PROSITE" id="PS50222"/>
    </source>
</evidence>
<feature type="non-terminal residue" evidence="3">
    <location>
        <position position="156"/>
    </location>
</feature>
<keyword evidence="4" id="KW-1185">Reference proteome</keyword>
<dbReference type="GO" id="GO:0005509">
    <property type="term" value="F:calcium ion binding"/>
    <property type="evidence" value="ECO:0007669"/>
    <property type="project" value="InterPro"/>
</dbReference>
<organism evidence="3 4">
    <name type="scientific">Tetrabaena socialis</name>
    <dbReference type="NCBI Taxonomy" id="47790"/>
    <lineage>
        <taxon>Eukaryota</taxon>
        <taxon>Viridiplantae</taxon>
        <taxon>Chlorophyta</taxon>
        <taxon>core chlorophytes</taxon>
        <taxon>Chlorophyceae</taxon>
        <taxon>CS clade</taxon>
        <taxon>Chlamydomonadales</taxon>
        <taxon>Tetrabaenaceae</taxon>
        <taxon>Tetrabaena</taxon>
    </lineage>
</organism>
<accession>A0A2J7ZRK1</accession>
<name>A0A2J7ZRK1_9CHLO</name>
<evidence type="ECO:0000313" key="4">
    <source>
        <dbReference type="Proteomes" id="UP000236333"/>
    </source>
</evidence>